<evidence type="ECO:0000313" key="3">
    <source>
        <dbReference type="EMBL" id="BDQ36695.1"/>
    </source>
</evidence>
<feature type="transmembrane region" description="Helical" evidence="1">
    <location>
        <begin position="331"/>
        <end position="350"/>
    </location>
</feature>
<dbReference type="InterPro" id="IPR007421">
    <property type="entry name" value="Schlafen_AlbA_2_dom"/>
</dbReference>
<accession>A0ABM8AYW6</accession>
<gene>
    <name evidence="3" type="ORF">SYK_10550</name>
</gene>
<evidence type="ECO:0000313" key="4">
    <source>
        <dbReference type="Proteomes" id="UP001317742"/>
    </source>
</evidence>
<feature type="domain" description="Schlafen AlbA-2" evidence="2">
    <location>
        <begin position="381"/>
        <end position="512"/>
    </location>
</feature>
<dbReference type="EMBL" id="AP026709">
    <property type="protein sequence ID" value="BDQ36695.1"/>
    <property type="molecule type" value="Genomic_DNA"/>
</dbReference>
<proteinExistence type="predicted"/>
<dbReference type="Proteomes" id="UP001317742">
    <property type="component" value="Chromosome"/>
</dbReference>
<organism evidence="3 4">
    <name type="scientific">Pseudodesulfovibrio nedwellii</name>
    <dbReference type="NCBI Taxonomy" id="2973072"/>
    <lineage>
        <taxon>Bacteria</taxon>
        <taxon>Pseudomonadati</taxon>
        <taxon>Thermodesulfobacteriota</taxon>
        <taxon>Desulfovibrionia</taxon>
        <taxon>Desulfovibrionales</taxon>
        <taxon>Desulfovibrionaceae</taxon>
    </lineage>
</organism>
<dbReference type="Pfam" id="PF04326">
    <property type="entry name" value="SLFN_AlbA_2"/>
    <property type="match status" value="1"/>
</dbReference>
<dbReference type="PANTHER" id="PTHR30595:SF6">
    <property type="entry name" value="SCHLAFEN ALBA-2 DOMAIN-CONTAINING PROTEIN"/>
    <property type="match status" value="1"/>
</dbReference>
<keyword evidence="4" id="KW-1185">Reference proteome</keyword>
<sequence length="524" mass="57387">MARVKHIRGKELYRLVFYGVILVVAAIGSLAYWGVREIRRDAAVVAVEGSARGLSGAVTILLNAVRNSNDEISDGTLSSLKPMALRKEFRDLFAKHSSVKAISVSDGQGMMYMLARRGQGVVEAVPDEDRSSQMTWTMFKSDGSSDTSFTGWRFDKRAIDRILVDEYSYLKPGQVNWRSANKAFNSRESLISASSLMETVQGRKVMVSFAFPVSGIVSQLDGAERGGADRVFLYWNNGTALPVTGLGAGGTAINPTSRALSPSEITDPIISQAVLKLGQIEKSPQAPFSFVEGGEVWWTYSLPLSIFGDTMSLGVVVPRRNVISTLTSDTFLQGGAAILIIVAGWILFVLHRNRGRIEALGLRREAAVSEAEVLALITSGESGRLEFKQTLRFNLKSGKNGREIEHASLKTVSAFMNSDGGTLLIGVADDGTVAGFEEDKFGTADHALLHFNNLVNQHVGPEFTRYIDTMIIHVRGQDILRIHCVSSPTPAILDMKKGEEFYVRSGPASRSLSLRQFYEWLKEH</sequence>
<dbReference type="Gene3D" id="3.30.950.30">
    <property type="entry name" value="Schlafen, AAA domain"/>
    <property type="match status" value="1"/>
</dbReference>
<protein>
    <recommendedName>
        <fullName evidence="2">Schlafen AlbA-2 domain-containing protein</fullName>
    </recommendedName>
</protein>
<feature type="transmembrane region" description="Helical" evidence="1">
    <location>
        <begin position="12"/>
        <end position="35"/>
    </location>
</feature>
<dbReference type="PANTHER" id="PTHR30595">
    <property type="entry name" value="GLPR-RELATED TRANSCRIPTIONAL REPRESSOR"/>
    <property type="match status" value="1"/>
</dbReference>
<dbReference type="RefSeq" id="WP_281762586.1">
    <property type="nucleotide sequence ID" value="NZ_AP026709.1"/>
</dbReference>
<evidence type="ECO:0000256" key="1">
    <source>
        <dbReference type="SAM" id="Phobius"/>
    </source>
</evidence>
<keyword evidence="1" id="KW-0472">Membrane</keyword>
<keyword evidence="1" id="KW-0812">Transmembrane</keyword>
<dbReference type="InterPro" id="IPR038461">
    <property type="entry name" value="Schlafen_AlbA_2_dom_sf"/>
</dbReference>
<reference evidence="3 4" key="1">
    <citation type="submission" date="2022-08" db="EMBL/GenBank/DDBJ databases">
        <title>Genome Sequence of the sulphate-reducing bacterium, Pseudodesulfovibrio sp. SYK.</title>
        <authorList>
            <person name="Kondo R."/>
            <person name="Kataoka T."/>
        </authorList>
    </citation>
    <scope>NUCLEOTIDE SEQUENCE [LARGE SCALE GENOMIC DNA]</scope>
    <source>
        <strain evidence="3 4">SYK</strain>
    </source>
</reference>
<keyword evidence="1" id="KW-1133">Transmembrane helix</keyword>
<name>A0ABM8AYW6_9BACT</name>
<evidence type="ECO:0000259" key="2">
    <source>
        <dbReference type="Pfam" id="PF04326"/>
    </source>
</evidence>